<feature type="domain" description="Rhodanese" evidence="2">
    <location>
        <begin position="47"/>
        <end position="135"/>
    </location>
</feature>
<dbReference type="PANTHER" id="PTHR43031:SF18">
    <property type="entry name" value="RHODANESE-RELATED SULFURTRANSFERASES"/>
    <property type="match status" value="1"/>
</dbReference>
<keyword evidence="1" id="KW-1133">Transmembrane helix</keyword>
<dbReference type="RefSeq" id="WP_130412131.1">
    <property type="nucleotide sequence ID" value="NZ_SHKX01000011.1"/>
</dbReference>
<dbReference type="SUPFAM" id="SSF52821">
    <property type="entry name" value="Rhodanese/Cell cycle control phosphatase"/>
    <property type="match status" value="1"/>
</dbReference>
<dbReference type="Pfam" id="PF00581">
    <property type="entry name" value="Rhodanese"/>
    <property type="match status" value="1"/>
</dbReference>
<evidence type="ECO:0000313" key="3">
    <source>
        <dbReference type="EMBL" id="RZU47010.1"/>
    </source>
</evidence>
<protein>
    <submittedName>
        <fullName evidence="3">Rhodanese-related sulfurtransferase</fullName>
    </submittedName>
</protein>
<evidence type="ECO:0000259" key="2">
    <source>
        <dbReference type="PROSITE" id="PS50206"/>
    </source>
</evidence>
<evidence type="ECO:0000313" key="4">
    <source>
        <dbReference type="Proteomes" id="UP000292423"/>
    </source>
</evidence>
<keyword evidence="3" id="KW-0808">Transferase</keyword>
<dbReference type="GO" id="GO:0016740">
    <property type="term" value="F:transferase activity"/>
    <property type="evidence" value="ECO:0007669"/>
    <property type="project" value="UniProtKB-KW"/>
</dbReference>
<dbReference type="AlphaFoldDB" id="A0A4Q7Z930"/>
<dbReference type="PROSITE" id="PS50206">
    <property type="entry name" value="RHODANESE_3"/>
    <property type="match status" value="1"/>
</dbReference>
<name>A0A4Q7Z930_9GAMM</name>
<reference evidence="3 4" key="1">
    <citation type="submission" date="2019-02" db="EMBL/GenBank/DDBJ databases">
        <title>Genomic Encyclopedia of Type Strains, Phase IV (KMG-IV): sequencing the most valuable type-strain genomes for metagenomic binning, comparative biology and taxonomic classification.</title>
        <authorList>
            <person name="Goeker M."/>
        </authorList>
    </citation>
    <scope>NUCLEOTIDE SEQUENCE [LARGE SCALE GENOMIC DNA]</scope>
    <source>
        <strain evidence="3 4">DSM 105135</strain>
    </source>
</reference>
<gene>
    <name evidence="3" type="ORF">EV700_1397</name>
</gene>
<dbReference type="Proteomes" id="UP000292423">
    <property type="component" value="Unassembled WGS sequence"/>
</dbReference>
<sequence length="136" mass="14911">MSRFFEFLMHNAVLAGAFFSLLVAYIVVEVMRGGRSVSPQGLSLMVNNHQAIVVDVRDPAEFRLGHITGSRNIPYARLMEQLGELPADKALIIVCNMGQVAGTAARQLKAKGLNNVYKLEGGLSNWKSLSLPLVKR</sequence>
<dbReference type="InterPro" id="IPR001763">
    <property type="entry name" value="Rhodanese-like_dom"/>
</dbReference>
<dbReference type="OrthoDB" id="9808735at2"/>
<keyword evidence="1" id="KW-0472">Membrane</keyword>
<dbReference type="EMBL" id="SHKX01000011">
    <property type="protein sequence ID" value="RZU47010.1"/>
    <property type="molecule type" value="Genomic_DNA"/>
</dbReference>
<feature type="transmembrane region" description="Helical" evidence="1">
    <location>
        <begin position="12"/>
        <end position="31"/>
    </location>
</feature>
<dbReference type="InterPro" id="IPR036873">
    <property type="entry name" value="Rhodanese-like_dom_sf"/>
</dbReference>
<accession>A0A4Q7Z930</accession>
<dbReference type="InterPro" id="IPR050229">
    <property type="entry name" value="GlpE_sulfurtransferase"/>
</dbReference>
<dbReference type="CDD" id="cd00158">
    <property type="entry name" value="RHOD"/>
    <property type="match status" value="1"/>
</dbReference>
<evidence type="ECO:0000256" key="1">
    <source>
        <dbReference type="SAM" id="Phobius"/>
    </source>
</evidence>
<dbReference type="SMART" id="SM00450">
    <property type="entry name" value="RHOD"/>
    <property type="match status" value="1"/>
</dbReference>
<proteinExistence type="predicted"/>
<organism evidence="3 4">
    <name type="scientific">Fluviicoccus keumensis</name>
    <dbReference type="NCBI Taxonomy" id="1435465"/>
    <lineage>
        <taxon>Bacteria</taxon>
        <taxon>Pseudomonadati</taxon>
        <taxon>Pseudomonadota</taxon>
        <taxon>Gammaproteobacteria</taxon>
        <taxon>Moraxellales</taxon>
        <taxon>Moraxellaceae</taxon>
        <taxon>Fluviicoccus</taxon>
    </lineage>
</organism>
<comment type="caution">
    <text evidence="3">The sequence shown here is derived from an EMBL/GenBank/DDBJ whole genome shotgun (WGS) entry which is preliminary data.</text>
</comment>
<keyword evidence="1" id="KW-0812">Transmembrane</keyword>
<dbReference type="PANTHER" id="PTHR43031">
    <property type="entry name" value="FAD-DEPENDENT OXIDOREDUCTASE"/>
    <property type="match status" value="1"/>
</dbReference>
<dbReference type="Gene3D" id="3.40.250.10">
    <property type="entry name" value="Rhodanese-like domain"/>
    <property type="match status" value="1"/>
</dbReference>
<keyword evidence="4" id="KW-1185">Reference proteome</keyword>